<dbReference type="AlphaFoldDB" id="A0A644X3N2"/>
<reference evidence="1" key="1">
    <citation type="submission" date="2019-08" db="EMBL/GenBank/DDBJ databases">
        <authorList>
            <person name="Kucharzyk K."/>
            <person name="Murdoch R.W."/>
            <person name="Higgins S."/>
            <person name="Loffler F."/>
        </authorList>
    </citation>
    <scope>NUCLEOTIDE SEQUENCE</scope>
</reference>
<name>A0A644X3N2_9ZZZZ</name>
<protein>
    <submittedName>
        <fullName evidence="1">Uncharacterized protein</fullName>
    </submittedName>
</protein>
<evidence type="ECO:0000313" key="1">
    <source>
        <dbReference type="EMBL" id="MPM10760.1"/>
    </source>
</evidence>
<proteinExistence type="predicted"/>
<accession>A0A644X3N2</accession>
<dbReference type="EMBL" id="VSSQ01001738">
    <property type="protein sequence ID" value="MPM10760.1"/>
    <property type="molecule type" value="Genomic_DNA"/>
</dbReference>
<sequence>MPIPRSFLIAAALLAFTVSATAMMPANSPSIAMYIGVLPCSASVWEVSANEPSPIACFSINFSFPSRSSFPSIVTAIPKPGSALKADGFNRDSSFSSASRTIASPSGCSDPFSADAASSNSSSGFSPSRTSTSVTFGFPSVIVPVLSKTIVWILCVTSRAVPLLISTPFSAPLPVPTMMAVGVAKPNAQGQAMTKTDIVMVSAKIQDSCPKKYQASPAKTASTMTIGTK</sequence>
<organism evidence="1">
    <name type="scientific">bioreactor metagenome</name>
    <dbReference type="NCBI Taxonomy" id="1076179"/>
    <lineage>
        <taxon>unclassified sequences</taxon>
        <taxon>metagenomes</taxon>
        <taxon>ecological metagenomes</taxon>
    </lineage>
</organism>
<comment type="caution">
    <text evidence="1">The sequence shown here is derived from an EMBL/GenBank/DDBJ whole genome shotgun (WGS) entry which is preliminary data.</text>
</comment>
<gene>
    <name evidence="1" type="ORF">SDC9_57094</name>
</gene>